<dbReference type="KEGG" id="adl:AURDEDRAFT_175803"/>
<dbReference type="PANTHER" id="PTHR43130">
    <property type="entry name" value="ARAC-FAMILY TRANSCRIPTIONAL REGULATOR"/>
    <property type="match status" value="1"/>
</dbReference>
<dbReference type="Pfam" id="PF01965">
    <property type="entry name" value="DJ-1_PfpI"/>
    <property type="match status" value="1"/>
</dbReference>
<dbReference type="EMBL" id="JH687903">
    <property type="protein sequence ID" value="EJD35121.1"/>
    <property type="molecule type" value="Genomic_DNA"/>
</dbReference>
<dbReference type="AlphaFoldDB" id="J0LE70"/>
<feature type="region of interest" description="Disordered" evidence="1">
    <location>
        <begin position="97"/>
        <end position="130"/>
    </location>
</feature>
<name>J0LE70_AURST</name>
<sequence length="130" mass="14066">MSDAMHAQLLADSSSSSRQFDVLLDGARRRPELLESPRTQAPDAQHVMSVCTGAWILAQAGLLDGKRATTNKALGDGVTSLTGASIQWVYKRRWELQSGTSGDQHARIEAGWSTGQDQCKDEPDGQLLQA</sequence>
<protein>
    <recommendedName>
        <fullName evidence="2">DJ-1/PfpI domain-containing protein</fullName>
    </recommendedName>
</protein>
<dbReference type="SUPFAM" id="SSF52317">
    <property type="entry name" value="Class I glutamine amidotransferase-like"/>
    <property type="match status" value="1"/>
</dbReference>
<feature type="domain" description="DJ-1/PfpI" evidence="2">
    <location>
        <begin position="28"/>
        <end position="89"/>
    </location>
</feature>
<evidence type="ECO:0000313" key="4">
    <source>
        <dbReference type="Proteomes" id="UP000006514"/>
    </source>
</evidence>
<dbReference type="OrthoDB" id="543156at2759"/>
<organism evidence="3 4">
    <name type="scientific">Auricularia subglabra (strain TFB-10046 / SS5)</name>
    <name type="common">White-rot fungus</name>
    <name type="synonym">Auricularia delicata (strain TFB10046)</name>
    <dbReference type="NCBI Taxonomy" id="717982"/>
    <lineage>
        <taxon>Eukaryota</taxon>
        <taxon>Fungi</taxon>
        <taxon>Dikarya</taxon>
        <taxon>Basidiomycota</taxon>
        <taxon>Agaricomycotina</taxon>
        <taxon>Agaricomycetes</taxon>
        <taxon>Auriculariales</taxon>
        <taxon>Auriculariaceae</taxon>
        <taxon>Auricularia</taxon>
    </lineage>
</organism>
<dbReference type="InterPro" id="IPR052158">
    <property type="entry name" value="INH-QAR"/>
</dbReference>
<dbReference type="Gene3D" id="3.40.50.880">
    <property type="match status" value="1"/>
</dbReference>
<proteinExistence type="predicted"/>
<dbReference type="InterPro" id="IPR002818">
    <property type="entry name" value="DJ-1/PfpI"/>
</dbReference>
<gene>
    <name evidence="3" type="ORF">AURDEDRAFT_175803</name>
</gene>
<accession>J0LE70</accession>
<reference evidence="4" key="1">
    <citation type="journal article" date="2012" name="Science">
        <title>The Paleozoic origin of enzymatic lignin decomposition reconstructed from 31 fungal genomes.</title>
        <authorList>
            <person name="Floudas D."/>
            <person name="Binder M."/>
            <person name="Riley R."/>
            <person name="Barry K."/>
            <person name="Blanchette R.A."/>
            <person name="Henrissat B."/>
            <person name="Martinez A.T."/>
            <person name="Otillar R."/>
            <person name="Spatafora J.W."/>
            <person name="Yadav J.S."/>
            <person name="Aerts A."/>
            <person name="Benoit I."/>
            <person name="Boyd A."/>
            <person name="Carlson A."/>
            <person name="Copeland A."/>
            <person name="Coutinho P.M."/>
            <person name="de Vries R.P."/>
            <person name="Ferreira P."/>
            <person name="Findley K."/>
            <person name="Foster B."/>
            <person name="Gaskell J."/>
            <person name="Glotzer D."/>
            <person name="Gorecki P."/>
            <person name="Heitman J."/>
            <person name="Hesse C."/>
            <person name="Hori C."/>
            <person name="Igarashi K."/>
            <person name="Jurgens J.A."/>
            <person name="Kallen N."/>
            <person name="Kersten P."/>
            <person name="Kohler A."/>
            <person name="Kuees U."/>
            <person name="Kumar T.K.A."/>
            <person name="Kuo A."/>
            <person name="LaButti K."/>
            <person name="Larrondo L.F."/>
            <person name="Lindquist E."/>
            <person name="Ling A."/>
            <person name="Lombard V."/>
            <person name="Lucas S."/>
            <person name="Lundell T."/>
            <person name="Martin R."/>
            <person name="McLaughlin D.J."/>
            <person name="Morgenstern I."/>
            <person name="Morin E."/>
            <person name="Murat C."/>
            <person name="Nagy L.G."/>
            <person name="Nolan M."/>
            <person name="Ohm R.A."/>
            <person name="Patyshakuliyeva A."/>
            <person name="Rokas A."/>
            <person name="Ruiz-Duenas F.J."/>
            <person name="Sabat G."/>
            <person name="Salamov A."/>
            <person name="Samejima M."/>
            <person name="Schmutz J."/>
            <person name="Slot J.C."/>
            <person name="St John F."/>
            <person name="Stenlid J."/>
            <person name="Sun H."/>
            <person name="Sun S."/>
            <person name="Syed K."/>
            <person name="Tsang A."/>
            <person name="Wiebenga A."/>
            <person name="Young D."/>
            <person name="Pisabarro A."/>
            <person name="Eastwood D.C."/>
            <person name="Martin F."/>
            <person name="Cullen D."/>
            <person name="Grigoriev I.V."/>
            <person name="Hibbett D.S."/>
        </authorList>
    </citation>
    <scope>NUCLEOTIDE SEQUENCE [LARGE SCALE GENOMIC DNA]</scope>
    <source>
        <strain evidence="4">TFB10046</strain>
    </source>
</reference>
<dbReference type="InterPro" id="IPR029062">
    <property type="entry name" value="Class_I_gatase-like"/>
</dbReference>
<evidence type="ECO:0000256" key="1">
    <source>
        <dbReference type="SAM" id="MobiDB-lite"/>
    </source>
</evidence>
<keyword evidence="4" id="KW-1185">Reference proteome</keyword>
<evidence type="ECO:0000259" key="2">
    <source>
        <dbReference type="Pfam" id="PF01965"/>
    </source>
</evidence>
<dbReference type="PANTHER" id="PTHR43130:SF15">
    <property type="entry name" value="THIJ_PFPI FAMILY PROTEIN (AFU_ORTHOLOGUE AFUA_5G14240)"/>
    <property type="match status" value="1"/>
</dbReference>
<dbReference type="Proteomes" id="UP000006514">
    <property type="component" value="Unassembled WGS sequence"/>
</dbReference>
<evidence type="ECO:0000313" key="3">
    <source>
        <dbReference type="EMBL" id="EJD35121.1"/>
    </source>
</evidence>
<dbReference type="InParanoid" id="J0LE70"/>